<evidence type="ECO:0000313" key="1">
    <source>
        <dbReference type="EMBL" id="KIM84266.1"/>
    </source>
</evidence>
<protein>
    <submittedName>
        <fullName evidence="1">Uncharacterized protein</fullName>
    </submittedName>
</protein>
<dbReference type="InParanoid" id="A0A0C3G0Q6"/>
<dbReference type="Proteomes" id="UP000054166">
    <property type="component" value="Unassembled WGS sequence"/>
</dbReference>
<reference evidence="2" key="2">
    <citation type="submission" date="2015-01" db="EMBL/GenBank/DDBJ databases">
        <title>Evolutionary Origins and Diversification of the Mycorrhizal Mutualists.</title>
        <authorList>
            <consortium name="DOE Joint Genome Institute"/>
            <consortium name="Mycorrhizal Genomics Consortium"/>
            <person name="Kohler A."/>
            <person name="Kuo A."/>
            <person name="Nagy L.G."/>
            <person name="Floudas D."/>
            <person name="Copeland A."/>
            <person name="Barry K.W."/>
            <person name="Cichocki N."/>
            <person name="Veneault-Fourrey C."/>
            <person name="LaButti K."/>
            <person name="Lindquist E.A."/>
            <person name="Lipzen A."/>
            <person name="Lundell T."/>
            <person name="Morin E."/>
            <person name="Murat C."/>
            <person name="Riley R."/>
            <person name="Ohm R."/>
            <person name="Sun H."/>
            <person name="Tunlid A."/>
            <person name="Henrissat B."/>
            <person name="Grigoriev I.V."/>
            <person name="Hibbett D.S."/>
            <person name="Martin F."/>
        </authorList>
    </citation>
    <scope>NUCLEOTIDE SEQUENCE [LARGE SCALE GENOMIC DNA]</scope>
    <source>
        <strain evidence="2">F 1598</strain>
    </source>
</reference>
<gene>
    <name evidence="1" type="ORF">PILCRDRAFT_818598</name>
</gene>
<evidence type="ECO:0000313" key="2">
    <source>
        <dbReference type="Proteomes" id="UP000054166"/>
    </source>
</evidence>
<organism evidence="1 2">
    <name type="scientific">Piloderma croceum (strain F 1598)</name>
    <dbReference type="NCBI Taxonomy" id="765440"/>
    <lineage>
        <taxon>Eukaryota</taxon>
        <taxon>Fungi</taxon>
        <taxon>Dikarya</taxon>
        <taxon>Basidiomycota</taxon>
        <taxon>Agaricomycotina</taxon>
        <taxon>Agaricomycetes</taxon>
        <taxon>Agaricomycetidae</taxon>
        <taxon>Atheliales</taxon>
        <taxon>Atheliaceae</taxon>
        <taxon>Piloderma</taxon>
    </lineage>
</organism>
<proteinExistence type="predicted"/>
<reference evidence="1 2" key="1">
    <citation type="submission" date="2014-04" db="EMBL/GenBank/DDBJ databases">
        <authorList>
            <consortium name="DOE Joint Genome Institute"/>
            <person name="Kuo A."/>
            <person name="Tarkka M."/>
            <person name="Buscot F."/>
            <person name="Kohler A."/>
            <person name="Nagy L.G."/>
            <person name="Floudas D."/>
            <person name="Copeland A."/>
            <person name="Barry K.W."/>
            <person name="Cichocki N."/>
            <person name="Veneault-Fourrey C."/>
            <person name="LaButti K."/>
            <person name="Lindquist E.A."/>
            <person name="Lipzen A."/>
            <person name="Lundell T."/>
            <person name="Morin E."/>
            <person name="Murat C."/>
            <person name="Sun H."/>
            <person name="Tunlid A."/>
            <person name="Henrissat B."/>
            <person name="Grigoriev I.V."/>
            <person name="Hibbett D.S."/>
            <person name="Martin F."/>
            <person name="Nordberg H.P."/>
            <person name="Cantor M.N."/>
            <person name="Hua S.X."/>
        </authorList>
    </citation>
    <scope>NUCLEOTIDE SEQUENCE [LARGE SCALE GENOMIC DNA]</scope>
    <source>
        <strain evidence="1 2">F 1598</strain>
    </source>
</reference>
<sequence length="68" mass="7804">MDHLLRYLHHITCLHTQASKEVAFVGIERLVDIFWAFSLKPESTEADLCPCPQPEVINLDVLYVPRAI</sequence>
<keyword evidence="2" id="KW-1185">Reference proteome</keyword>
<name>A0A0C3G0Q6_PILCF</name>
<dbReference type="AlphaFoldDB" id="A0A0C3G0Q6"/>
<dbReference type="EMBL" id="KN832988">
    <property type="protein sequence ID" value="KIM84266.1"/>
    <property type="molecule type" value="Genomic_DNA"/>
</dbReference>
<dbReference type="HOGENOM" id="CLU_2794818_0_0_1"/>
<accession>A0A0C3G0Q6</accession>